<keyword evidence="6" id="KW-0742">SOS response</keyword>
<evidence type="ECO:0000313" key="9">
    <source>
        <dbReference type="EMBL" id="MBO8416014.1"/>
    </source>
</evidence>
<dbReference type="GO" id="GO:0016787">
    <property type="term" value="F:hydrolase activity"/>
    <property type="evidence" value="ECO:0007669"/>
    <property type="project" value="UniProtKB-KW"/>
</dbReference>
<dbReference type="Gene3D" id="2.10.109.10">
    <property type="entry name" value="Umud Fragment, subunit A"/>
    <property type="match status" value="1"/>
</dbReference>
<dbReference type="GO" id="GO:0006281">
    <property type="term" value="P:DNA repair"/>
    <property type="evidence" value="ECO:0007669"/>
    <property type="project" value="UniProtKB-KW"/>
</dbReference>
<dbReference type="Proteomes" id="UP000823631">
    <property type="component" value="Unassembled WGS sequence"/>
</dbReference>
<sequence length="145" mass="15812">MAELVSFGTAVDEKEHIELPLAGEKIEAGFPAPNGGYIDGSLDVNQFLISHPNSTFIYCVNGRSMVEAGIMPGDYVLVDTSLPAQDGSIVVACIDNEYTIKELHLKPKPYLLARNREYGPLQIDECSEVKIVGPVTGVVRRYRAS</sequence>
<dbReference type="PRINTS" id="PR00726">
    <property type="entry name" value="LEXASERPTASE"/>
</dbReference>
<evidence type="ECO:0000259" key="8">
    <source>
        <dbReference type="Pfam" id="PF00717"/>
    </source>
</evidence>
<protein>
    <submittedName>
        <fullName evidence="9">Translesion error-prone DNA polymerase V autoproteolytic subunit</fullName>
        <ecNumber evidence="9">2.7.7.7</ecNumber>
    </submittedName>
</protein>
<keyword evidence="5" id="KW-0234">DNA repair</keyword>
<dbReference type="EC" id="2.7.7.7" evidence="9"/>
<gene>
    <name evidence="9" type="primary">umuD</name>
    <name evidence="9" type="ORF">IAB19_06525</name>
</gene>
<dbReference type="AlphaFoldDB" id="A0A9D9DAB8"/>
<dbReference type="PANTHER" id="PTHR33516:SF2">
    <property type="entry name" value="LEXA REPRESSOR-RELATED"/>
    <property type="match status" value="1"/>
</dbReference>
<dbReference type="PANTHER" id="PTHR33516">
    <property type="entry name" value="LEXA REPRESSOR"/>
    <property type="match status" value="1"/>
</dbReference>
<organism evidence="9 10">
    <name type="scientific">Candidatus Avisuccinivibrio stercorigallinarum</name>
    <dbReference type="NCBI Taxonomy" id="2840704"/>
    <lineage>
        <taxon>Bacteria</taxon>
        <taxon>Pseudomonadati</taxon>
        <taxon>Pseudomonadota</taxon>
        <taxon>Gammaproteobacteria</taxon>
        <taxon>Aeromonadales</taxon>
        <taxon>Succinivibrionaceae</taxon>
        <taxon>Succinivibrionaceae incertae sedis</taxon>
        <taxon>Candidatus Avisuccinivibrio</taxon>
    </lineage>
</organism>
<keyword evidence="9" id="KW-0548">Nucleotidyltransferase</keyword>
<dbReference type="InterPro" id="IPR039418">
    <property type="entry name" value="LexA-like"/>
</dbReference>
<evidence type="ECO:0000256" key="3">
    <source>
        <dbReference type="ARBA" id="ARBA00022801"/>
    </source>
</evidence>
<comment type="caution">
    <text evidence="9">The sequence shown here is derived from an EMBL/GenBank/DDBJ whole genome shotgun (WGS) entry which is preliminary data.</text>
</comment>
<accession>A0A9D9DAB8</accession>
<evidence type="ECO:0000256" key="1">
    <source>
        <dbReference type="ARBA" id="ARBA00007484"/>
    </source>
</evidence>
<comment type="similarity">
    <text evidence="1 7">Belongs to the peptidase S24 family.</text>
</comment>
<dbReference type="GO" id="GO:0006355">
    <property type="term" value="P:regulation of DNA-templated transcription"/>
    <property type="evidence" value="ECO:0007669"/>
    <property type="project" value="InterPro"/>
</dbReference>
<dbReference type="CDD" id="cd06529">
    <property type="entry name" value="S24_LexA-like"/>
    <property type="match status" value="1"/>
</dbReference>
<dbReference type="GO" id="GO:0003677">
    <property type="term" value="F:DNA binding"/>
    <property type="evidence" value="ECO:0007669"/>
    <property type="project" value="InterPro"/>
</dbReference>
<dbReference type="InterPro" id="IPR050077">
    <property type="entry name" value="LexA_repressor"/>
</dbReference>
<dbReference type="GO" id="GO:0003887">
    <property type="term" value="F:DNA-directed DNA polymerase activity"/>
    <property type="evidence" value="ECO:0007669"/>
    <property type="project" value="UniProtKB-EC"/>
</dbReference>
<dbReference type="NCBIfam" id="NF007621">
    <property type="entry name" value="PRK10276.1"/>
    <property type="match status" value="1"/>
</dbReference>
<evidence type="ECO:0000256" key="2">
    <source>
        <dbReference type="ARBA" id="ARBA00022763"/>
    </source>
</evidence>
<keyword evidence="9" id="KW-0808">Transferase</keyword>
<name>A0A9D9DAB8_9GAMM</name>
<evidence type="ECO:0000313" key="10">
    <source>
        <dbReference type="Proteomes" id="UP000823631"/>
    </source>
</evidence>
<evidence type="ECO:0000256" key="4">
    <source>
        <dbReference type="ARBA" id="ARBA00022813"/>
    </source>
</evidence>
<evidence type="ECO:0000256" key="6">
    <source>
        <dbReference type="ARBA" id="ARBA00023236"/>
    </source>
</evidence>
<evidence type="ECO:0000256" key="7">
    <source>
        <dbReference type="RuleBase" id="RU003991"/>
    </source>
</evidence>
<keyword evidence="2" id="KW-0227">DNA damage</keyword>
<keyword evidence="3 7" id="KW-0378">Hydrolase</keyword>
<feature type="domain" description="Peptidase S24/S26A/S26B/S26C" evidence="8">
    <location>
        <begin position="20"/>
        <end position="135"/>
    </location>
</feature>
<reference evidence="9" key="1">
    <citation type="submission" date="2020-10" db="EMBL/GenBank/DDBJ databases">
        <authorList>
            <person name="Gilroy R."/>
        </authorList>
    </citation>
    <scope>NUCLEOTIDE SEQUENCE</scope>
    <source>
        <strain evidence="9">17213</strain>
    </source>
</reference>
<dbReference type="InterPro" id="IPR006197">
    <property type="entry name" value="Peptidase_S24_LexA"/>
</dbReference>
<dbReference type="EMBL" id="JADINH010000137">
    <property type="protein sequence ID" value="MBO8416014.1"/>
    <property type="molecule type" value="Genomic_DNA"/>
</dbReference>
<proteinExistence type="inferred from homology"/>
<keyword evidence="4 7" id="KW-0068">Autocatalytic cleavage</keyword>
<evidence type="ECO:0000256" key="5">
    <source>
        <dbReference type="ARBA" id="ARBA00023204"/>
    </source>
</evidence>
<dbReference type="InterPro" id="IPR015927">
    <property type="entry name" value="Peptidase_S24_S26A/B/C"/>
</dbReference>
<dbReference type="SUPFAM" id="SSF51306">
    <property type="entry name" value="LexA/Signal peptidase"/>
    <property type="match status" value="1"/>
</dbReference>
<dbReference type="InterPro" id="IPR036286">
    <property type="entry name" value="LexA/Signal_pep-like_sf"/>
</dbReference>
<dbReference type="Pfam" id="PF00717">
    <property type="entry name" value="Peptidase_S24"/>
    <property type="match status" value="1"/>
</dbReference>
<dbReference type="GO" id="GO:0009432">
    <property type="term" value="P:SOS response"/>
    <property type="evidence" value="ECO:0007669"/>
    <property type="project" value="UniProtKB-KW"/>
</dbReference>
<reference evidence="9" key="2">
    <citation type="journal article" date="2021" name="PeerJ">
        <title>Extensive microbial diversity within the chicken gut microbiome revealed by metagenomics and culture.</title>
        <authorList>
            <person name="Gilroy R."/>
            <person name="Ravi A."/>
            <person name="Getino M."/>
            <person name="Pursley I."/>
            <person name="Horton D.L."/>
            <person name="Alikhan N.F."/>
            <person name="Baker D."/>
            <person name="Gharbi K."/>
            <person name="Hall N."/>
            <person name="Watson M."/>
            <person name="Adriaenssens E.M."/>
            <person name="Foster-Nyarko E."/>
            <person name="Jarju S."/>
            <person name="Secka A."/>
            <person name="Antonio M."/>
            <person name="Oren A."/>
            <person name="Chaudhuri R.R."/>
            <person name="La Ragione R."/>
            <person name="Hildebrand F."/>
            <person name="Pallen M.J."/>
        </authorList>
    </citation>
    <scope>NUCLEOTIDE SEQUENCE</scope>
    <source>
        <strain evidence="9">17213</strain>
    </source>
</reference>